<evidence type="ECO:0000256" key="4">
    <source>
        <dbReference type="ARBA" id="ARBA00023136"/>
    </source>
</evidence>
<comment type="caution">
    <text evidence="9">The sequence shown here is derived from an EMBL/GenBank/DDBJ whole genome shotgun (WGS) entry which is preliminary data.</text>
</comment>
<dbReference type="SMART" id="SM00303">
    <property type="entry name" value="GPS"/>
    <property type="match status" value="1"/>
</dbReference>
<evidence type="ECO:0000256" key="2">
    <source>
        <dbReference type="ARBA" id="ARBA00022692"/>
    </source>
</evidence>
<keyword evidence="4 6" id="KW-0472">Membrane</keyword>
<feature type="transmembrane region" description="Helical" evidence="6">
    <location>
        <begin position="237"/>
        <end position="258"/>
    </location>
</feature>
<dbReference type="PRINTS" id="PR00249">
    <property type="entry name" value="GPCRSECRETIN"/>
</dbReference>
<feature type="transmembrane region" description="Helical" evidence="6">
    <location>
        <begin position="202"/>
        <end position="225"/>
    </location>
</feature>
<dbReference type="InterPro" id="IPR046338">
    <property type="entry name" value="GAIN_dom_sf"/>
</dbReference>
<dbReference type="PANTHER" id="PTHR12011">
    <property type="entry name" value="ADHESION G-PROTEIN COUPLED RECEPTOR"/>
    <property type="match status" value="1"/>
</dbReference>
<dbReference type="EMBL" id="CALNXK010000615">
    <property type="protein sequence ID" value="CAH3188376.1"/>
    <property type="molecule type" value="Genomic_DNA"/>
</dbReference>
<evidence type="ECO:0000256" key="3">
    <source>
        <dbReference type="ARBA" id="ARBA00022989"/>
    </source>
</evidence>
<feature type="domain" description="G-protein coupled receptors family 2 profile 2" evidence="8">
    <location>
        <begin position="133"/>
        <end position="364"/>
    </location>
</feature>
<protein>
    <submittedName>
        <fullName evidence="9">Uncharacterized protein</fullName>
    </submittedName>
</protein>
<dbReference type="Gene3D" id="1.20.1070.10">
    <property type="entry name" value="Rhodopsin 7-helix transmembrane proteins"/>
    <property type="match status" value="1"/>
</dbReference>
<feature type="non-terminal residue" evidence="9">
    <location>
        <position position="375"/>
    </location>
</feature>
<feature type="transmembrane region" description="Helical" evidence="6">
    <location>
        <begin position="170"/>
        <end position="190"/>
    </location>
</feature>
<dbReference type="PROSITE" id="PS50221">
    <property type="entry name" value="GAIN_B"/>
    <property type="match status" value="1"/>
</dbReference>
<organism evidence="9 10">
    <name type="scientific">Porites lobata</name>
    <dbReference type="NCBI Taxonomy" id="104759"/>
    <lineage>
        <taxon>Eukaryota</taxon>
        <taxon>Metazoa</taxon>
        <taxon>Cnidaria</taxon>
        <taxon>Anthozoa</taxon>
        <taxon>Hexacorallia</taxon>
        <taxon>Scleractinia</taxon>
        <taxon>Fungiina</taxon>
        <taxon>Poritidae</taxon>
        <taxon>Porites</taxon>
    </lineage>
</organism>
<proteinExistence type="predicted"/>
<dbReference type="Pfam" id="PF01825">
    <property type="entry name" value="GPS"/>
    <property type="match status" value="1"/>
</dbReference>
<dbReference type="PROSITE" id="PS50261">
    <property type="entry name" value="G_PROTEIN_RECEP_F2_4"/>
    <property type="match status" value="1"/>
</dbReference>
<evidence type="ECO:0000313" key="9">
    <source>
        <dbReference type="EMBL" id="CAH3188376.1"/>
    </source>
</evidence>
<evidence type="ECO:0000256" key="6">
    <source>
        <dbReference type="SAM" id="Phobius"/>
    </source>
</evidence>
<comment type="subcellular location">
    <subcellularLocation>
        <location evidence="1">Membrane</location>
        <topology evidence="1">Multi-pass membrane protein</topology>
    </subcellularLocation>
</comment>
<keyword evidence="10" id="KW-1185">Reference proteome</keyword>
<accession>A0ABN8SC56</accession>
<evidence type="ECO:0000256" key="1">
    <source>
        <dbReference type="ARBA" id="ARBA00004141"/>
    </source>
</evidence>
<keyword evidence="2 6" id="KW-0812">Transmembrane</keyword>
<evidence type="ECO:0000313" key="10">
    <source>
        <dbReference type="Proteomes" id="UP001159405"/>
    </source>
</evidence>
<dbReference type="InterPro" id="IPR000203">
    <property type="entry name" value="GPS"/>
</dbReference>
<evidence type="ECO:0000259" key="8">
    <source>
        <dbReference type="PROSITE" id="PS50261"/>
    </source>
</evidence>
<feature type="transmembrane region" description="Helical" evidence="6">
    <location>
        <begin position="329"/>
        <end position="357"/>
    </location>
</feature>
<dbReference type="InterPro" id="IPR017981">
    <property type="entry name" value="GPCR_2-like_7TM"/>
</dbReference>
<feature type="transmembrane region" description="Helical" evidence="6">
    <location>
        <begin position="135"/>
        <end position="158"/>
    </location>
</feature>
<evidence type="ECO:0000259" key="7">
    <source>
        <dbReference type="PROSITE" id="PS50221"/>
    </source>
</evidence>
<dbReference type="Gene3D" id="2.60.220.50">
    <property type="match status" value="1"/>
</dbReference>
<reference evidence="9 10" key="1">
    <citation type="submission" date="2022-05" db="EMBL/GenBank/DDBJ databases">
        <authorList>
            <consortium name="Genoscope - CEA"/>
            <person name="William W."/>
        </authorList>
    </citation>
    <scope>NUCLEOTIDE SEQUENCE [LARGE SCALE GENOMIC DNA]</scope>
</reference>
<dbReference type="PANTHER" id="PTHR12011:SF347">
    <property type="entry name" value="FI21270P1-RELATED"/>
    <property type="match status" value="1"/>
</dbReference>
<gene>
    <name evidence="9" type="ORF">PLOB_00040415</name>
</gene>
<evidence type="ECO:0000256" key="5">
    <source>
        <dbReference type="ARBA" id="ARBA00023157"/>
    </source>
</evidence>
<name>A0ABN8SC56_9CNID</name>
<dbReference type="Proteomes" id="UP001159405">
    <property type="component" value="Unassembled WGS sequence"/>
</dbReference>
<keyword evidence="5" id="KW-1015">Disulfide bond</keyword>
<sequence length="375" mass="41534">DTIVVSIIYNGIKQWIPNEGNVELNGKTFANLAIGSRVISSTVHPTPIGTFKENVTLVFSSEKDMKGKVIPRCVFWDFKARSKVHGSWSSTGCSFVKELNKEITCTCNHLTNFAILMQVAGNNEVTPGHKNALEVITYVGCALSLLGEALTIVAYWTLMSLKEEQIKIRLNLVVAIAIAQITFLAGIDASETKGLCVFVAGLIHYFYLVGFAWMLFEGVYLYLMVVKVFNTVVRMRLFYGVAWGVSLLIVLLSMLIAFNQDGGIYSYVHGDFCWVSFTNNLVWTFVTPVLLVCLVNAVILGRVVNEIIKMQSGKTSELERIRQGAKASVVLFPLLGLTWVFGVLSVTDAGLVFQYIFTILNSFQVSRPSSHLITL</sequence>
<dbReference type="InterPro" id="IPR057244">
    <property type="entry name" value="GAIN_B"/>
</dbReference>
<keyword evidence="3 6" id="KW-1133">Transmembrane helix</keyword>
<feature type="non-terminal residue" evidence="9">
    <location>
        <position position="1"/>
    </location>
</feature>
<dbReference type="Pfam" id="PF00002">
    <property type="entry name" value="7tm_2"/>
    <property type="match status" value="1"/>
</dbReference>
<feature type="transmembrane region" description="Helical" evidence="6">
    <location>
        <begin position="281"/>
        <end position="304"/>
    </location>
</feature>
<dbReference type="SUPFAM" id="SSF81321">
    <property type="entry name" value="Family A G protein-coupled receptor-like"/>
    <property type="match status" value="1"/>
</dbReference>
<dbReference type="InterPro" id="IPR000832">
    <property type="entry name" value="GPCR_2_secretin-like"/>
</dbReference>
<feature type="domain" description="GAIN-B" evidence="7">
    <location>
        <begin position="1"/>
        <end position="123"/>
    </location>
</feature>